<dbReference type="InterPro" id="IPR018011">
    <property type="entry name" value="Carb_sulfotrans_8-10"/>
</dbReference>
<evidence type="ECO:0000256" key="9">
    <source>
        <dbReference type="RuleBase" id="RU364020"/>
    </source>
</evidence>
<dbReference type="PANTHER" id="PTHR12137">
    <property type="entry name" value="CARBOHYDRATE SULFOTRANSFERASE"/>
    <property type="match status" value="1"/>
</dbReference>
<protein>
    <recommendedName>
        <fullName evidence="9">Carbohydrate sulfotransferase</fullName>
        <ecNumber evidence="9">2.8.2.-</ecNumber>
    </recommendedName>
</protein>
<keyword evidence="9" id="KW-0119">Carbohydrate metabolism</keyword>
<keyword evidence="7 9" id="KW-0472">Membrane</keyword>
<evidence type="ECO:0000256" key="3">
    <source>
        <dbReference type="ARBA" id="ARBA00022679"/>
    </source>
</evidence>
<dbReference type="PANTHER" id="PTHR12137:SF30">
    <property type="entry name" value="CARBOHYDRATE SULFOTRANSFERASE"/>
    <property type="match status" value="1"/>
</dbReference>
<keyword evidence="11" id="KW-1185">Reference proteome</keyword>
<keyword evidence="6 9" id="KW-0333">Golgi apparatus</keyword>
<evidence type="ECO:0000256" key="5">
    <source>
        <dbReference type="ARBA" id="ARBA00022989"/>
    </source>
</evidence>
<dbReference type="AlphaFoldDB" id="A0A0M4ENM4"/>
<evidence type="ECO:0000256" key="1">
    <source>
        <dbReference type="ARBA" id="ARBA00004323"/>
    </source>
</evidence>
<evidence type="ECO:0000256" key="8">
    <source>
        <dbReference type="ARBA" id="ARBA00023180"/>
    </source>
</evidence>
<dbReference type="EC" id="2.8.2.-" evidence="9"/>
<dbReference type="GO" id="GO:0016051">
    <property type="term" value="P:carbohydrate biosynthetic process"/>
    <property type="evidence" value="ECO:0007669"/>
    <property type="project" value="InterPro"/>
</dbReference>
<gene>
    <name evidence="10" type="ORF">Dbus_chr2Lg372</name>
</gene>
<reference evidence="10 11" key="1">
    <citation type="submission" date="2015-08" db="EMBL/GenBank/DDBJ databases">
        <title>Ancestral chromatin configuration constrains chromatin evolution on differentiating sex chromosomes in Drosophila.</title>
        <authorList>
            <person name="Zhou Q."/>
            <person name="Bachtrog D."/>
        </authorList>
    </citation>
    <scope>NUCLEOTIDE SEQUENCE [LARGE SCALE GENOMIC DNA]</scope>
    <source>
        <tissue evidence="10">Whole larvae</tissue>
    </source>
</reference>
<organism evidence="10 11">
    <name type="scientific">Drosophila busckii</name>
    <name type="common">Fruit fly</name>
    <dbReference type="NCBI Taxonomy" id="30019"/>
    <lineage>
        <taxon>Eukaryota</taxon>
        <taxon>Metazoa</taxon>
        <taxon>Ecdysozoa</taxon>
        <taxon>Arthropoda</taxon>
        <taxon>Hexapoda</taxon>
        <taxon>Insecta</taxon>
        <taxon>Pterygota</taxon>
        <taxon>Neoptera</taxon>
        <taxon>Endopterygota</taxon>
        <taxon>Diptera</taxon>
        <taxon>Brachycera</taxon>
        <taxon>Muscomorpha</taxon>
        <taxon>Ephydroidea</taxon>
        <taxon>Drosophilidae</taxon>
        <taxon>Drosophila</taxon>
    </lineage>
</organism>
<keyword evidence="8 9" id="KW-0325">Glycoprotein</keyword>
<proteinExistence type="inferred from homology"/>
<dbReference type="GO" id="GO:0000139">
    <property type="term" value="C:Golgi membrane"/>
    <property type="evidence" value="ECO:0007669"/>
    <property type="project" value="UniProtKB-SubCell"/>
</dbReference>
<dbReference type="OrthoDB" id="2019940at2759"/>
<keyword evidence="4 9" id="KW-0812">Transmembrane</keyword>
<evidence type="ECO:0000256" key="2">
    <source>
        <dbReference type="ARBA" id="ARBA00006339"/>
    </source>
</evidence>
<keyword evidence="9" id="KW-0735">Signal-anchor</keyword>
<sequence length="447" mass="52546">MLKMLVRLRSGRRLHTYLKIGTCVFVGICYFVFLFRESINAFENRERANRLEVADYAEPTKQQLKRQQIQRHNSYIQHQNPRHYRNRNKPGLANGSLAVGSKTNVITSSTLNPVYEYSEELHSCTDRELRQRRERLNTVCEKYKLQEKYPPNPWEFFISPGHNNLVWCNVFKAASSTWLYYFNILAGYDLKYLERTEVQPIELARQRFPRPELPELMELIPSALSFLFVRDPFERILSAYRNKLEGNRNSFYKGLGNKIMHRFRRRSFGGPWPRCGPTFEEFVHFLIQENEEGHLASFDEHWAPIYRFCTPCSVNFTIIGKTETFQRDSEFIIRQAGLESLLLGKLPRRKMRKIRNQAQSGIKSEALVERYFADLNRSTLDQLLKIYRIDFELFDYDYFKYYDMVQGTPHWSQYKSTPIPKAITGPVATLSLSPSSLANSAPIPRAP</sequence>
<evidence type="ECO:0000313" key="10">
    <source>
        <dbReference type="EMBL" id="ALC38287.1"/>
    </source>
</evidence>
<evidence type="ECO:0000256" key="6">
    <source>
        <dbReference type="ARBA" id="ARBA00023034"/>
    </source>
</evidence>
<dbReference type="STRING" id="30019.A0A0M4ENM4"/>
<dbReference type="EMBL" id="CP012523">
    <property type="protein sequence ID" value="ALC38287.1"/>
    <property type="molecule type" value="Genomic_DNA"/>
</dbReference>
<evidence type="ECO:0000256" key="7">
    <source>
        <dbReference type="ARBA" id="ARBA00023136"/>
    </source>
</evidence>
<keyword evidence="5 9" id="KW-1133">Transmembrane helix</keyword>
<dbReference type="OMA" id="GVCYFAF"/>
<comment type="similarity">
    <text evidence="2 9">Belongs to the sulfotransferase 2 family.</text>
</comment>
<accession>A0A0M4ENM4</accession>
<comment type="subcellular location">
    <subcellularLocation>
        <location evidence="1 9">Golgi apparatus membrane</location>
        <topology evidence="1 9">Single-pass type II membrane protein</topology>
    </subcellularLocation>
</comment>
<evidence type="ECO:0000313" key="11">
    <source>
        <dbReference type="Proteomes" id="UP000494163"/>
    </source>
</evidence>
<dbReference type="InterPro" id="IPR005331">
    <property type="entry name" value="Sulfotransferase"/>
</dbReference>
<dbReference type="Pfam" id="PF03567">
    <property type="entry name" value="Sulfotransfer_2"/>
    <property type="match status" value="1"/>
</dbReference>
<evidence type="ECO:0000256" key="4">
    <source>
        <dbReference type="ARBA" id="ARBA00022692"/>
    </source>
</evidence>
<keyword evidence="3 9" id="KW-0808">Transferase</keyword>
<name>A0A0M4ENM4_DROBS</name>
<feature type="transmembrane region" description="Helical" evidence="9">
    <location>
        <begin position="16"/>
        <end position="35"/>
    </location>
</feature>
<dbReference type="Proteomes" id="UP000494163">
    <property type="component" value="Chromosome 2L"/>
</dbReference>
<dbReference type="GO" id="GO:0008146">
    <property type="term" value="F:sulfotransferase activity"/>
    <property type="evidence" value="ECO:0007669"/>
    <property type="project" value="InterPro"/>
</dbReference>